<reference evidence="2" key="1">
    <citation type="journal article" date="2011" name="Environ. Microbiol.">
        <title>Time-series analyses of Monterey Bay coastal microbial picoplankton using a 'genome proxy' microarray.</title>
        <authorList>
            <person name="Rich V.I."/>
            <person name="Pham V.D."/>
            <person name="Eppley J."/>
            <person name="Shi Y."/>
            <person name="DeLong E.F."/>
        </authorList>
    </citation>
    <scope>NUCLEOTIDE SEQUENCE</scope>
</reference>
<dbReference type="Pfam" id="PF00498">
    <property type="entry name" value="FHA"/>
    <property type="match status" value="1"/>
</dbReference>
<sequence>MRDGDAGIRRGGNDGGNAGHNLKGNIGVSQFLGFFSTAAKHEWIASLQADDGFAFTRLVDKQLVELILRNGMGRSPLSAEYDLSRGRGEFQEGGIAERVINNDVRPPKQLGPTHCEQPRITGACTHKVDYSLLHLGAGLITVGAQGQVFMNDSCLNILNYMTIGPQGTMDVVVTYDGVTHTVAIHGDEVLIGRKSSNNKPDLDLSPDKSVSRRHAKLWLDQGKYWIEDLGSTLGVAVNGLKRQKSQITFGDLIDIGRTRLQLLPTRMDDLVSD</sequence>
<dbReference type="EMBL" id="GU474890">
    <property type="protein sequence ID" value="ADI18494.1"/>
    <property type="molecule type" value="Genomic_DNA"/>
</dbReference>
<dbReference type="InterPro" id="IPR008984">
    <property type="entry name" value="SMAD_FHA_dom_sf"/>
</dbReference>
<protein>
    <recommendedName>
        <fullName evidence="1">FHA domain-containing protein</fullName>
    </recommendedName>
</protein>
<dbReference type="SUPFAM" id="SSF49879">
    <property type="entry name" value="SMAD/FHA domain"/>
    <property type="match status" value="1"/>
</dbReference>
<dbReference type="PROSITE" id="PS50006">
    <property type="entry name" value="FHA_DOMAIN"/>
    <property type="match status" value="1"/>
</dbReference>
<dbReference type="InterPro" id="IPR000253">
    <property type="entry name" value="FHA_dom"/>
</dbReference>
<organism evidence="2">
    <name type="scientific">uncultured Verrucomicrobiales bacterium HF4000_13K17</name>
    <dbReference type="NCBI Taxonomy" id="710998"/>
    <lineage>
        <taxon>Bacteria</taxon>
        <taxon>Pseudomonadati</taxon>
        <taxon>Verrucomicrobiota</taxon>
        <taxon>Verrucomicrobiia</taxon>
        <taxon>Verrucomicrobiales</taxon>
        <taxon>environmental samples</taxon>
    </lineage>
</organism>
<dbReference type="CDD" id="cd00060">
    <property type="entry name" value="FHA"/>
    <property type="match status" value="1"/>
</dbReference>
<name>E0XVQ3_9BACT</name>
<accession>E0XVQ3</accession>
<dbReference type="Gene3D" id="2.60.200.20">
    <property type="match status" value="1"/>
</dbReference>
<dbReference type="AlphaFoldDB" id="E0XVQ3"/>
<dbReference type="SMART" id="SM00240">
    <property type="entry name" value="FHA"/>
    <property type="match status" value="1"/>
</dbReference>
<evidence type="ECO:0000313" key="2">
    <source>
        <dbReference type="EMBL" id="ADI18494.1"/>
    </source>
</evidence>
<proteinExistence type="predicted"/>
<evidence type="ECO:0000259" key="1">
    <source>
        <dbReference type="PROSITE" id="PS50006"/>
    </source>
</evidence>
<feature type="domain" description="FHA" evidence="1">
    <location>
        <begin position="189"/>
        <end position="242"/>
    </location>
</feature>